<feature type="domain" description="Xylose isomerase-like TIM barrel" evidence="1">
    <location>
        <begin position="23"/>
        <end position="237"/>
    </location>
</feature>
<keyword evidence="3" id="KW-1185">Reference proteome</keyword>
<dbReference type="RefSeq" id="WP_271430870.1">
    <property type="nucleotide sequence ID" value="NZ_JAQIOY010000001.1"/>
</dbReference>
<dbReference type="SUPFAM" id="SSF51658">
    <property type="entry name" value="Xylose isomerase-like"/>
    <property type="match status" value="1"/>
</dbReference>
<reference evidence="2 3" key="1">
    <citation type="submission" date="2023-01" db="EMBL/GenBank/DDBJ databases">
        <title>Thalassococcus onchidii sp. nov., isolated from a marine invertebrate from the South China Sea.</title>
        <authorList>
            <person name="Xu S."/>
            <person name="Liu Z."/>
            <person name="Xu Y."/>
        </authorList>
    </citation>
    <scope>NUCLEOTIDE SEQUENCE [LARGE SCALE GENOMIC DNA]</scope>
    <source>
        <strain evidence="2 3">KCTC 32084</strain>
    </source>
</reference>
<dbReference type="PANTHER" id="PTHR12110:SF41">
    <property type="entry name" value="INOSOSE DEHYDRATASE"/>
    <property type="match status" value="1"/>
</dbReference>
<dbReference type="PANTHER" id="PTHR12110">
    <property type="entry name" value="HYDROXYPYRUVATE ISOMERASE"/>
    <property type="match status" value="1"/>
</dbReference>
<proteinExistence type="predicted"/>
<dbReference type="GO" id="GO:0016853">
    <property type="term" value="F:isomerase activity"/>
    <property type="evidence" value="ECO:0007669"/>
    <property type="project" value="UniProtKB-KW"/>
</dbReference>
<name>A0ABT4XNJ9_9RHOB</name>
<dbReference type="EMBL" id="JAQIOY010000001">
    <property type="protein sequence ID" value="MDA7423522.1"/>
    <property type="molecule type" value="Genomic_DNA"/>
</dbReference>
<keyword evidence="2" id="KW-0413">Isomerase</keyword>
<gene>
    <name evidence="2" type="ORF">PFY00_02165</name>
</gene>
<evidence type="ECO:0000313" key="3">
    <source>
        <dbReference type="Proteomes" id="UP001210720"/>
    </source>
</evidence>
<dbReference type="InterPro" id="IPR013022">
    <property type="entry name" value="Xyl_isomerase-like_TIM-brl"/>
</dbReference>
<dbReference type="InterPro" id="IPR050312">
    <property type="entry name" value="IolE/XylAMocC-like"/>
</dbReference>
<dbReference type="Proteomes" id="UP001210720">
    <property type="component" value="Unassembled WGS sequence"/>
</dbReference>
<accession>A0ABT4XNJ9</accession>
<organism evidence="2 3">
    <name type="scientific">Thalassococcus lentus</name>
    <dbReference type="NCBI Taxonomy" id="1210524"/>
    <lineage>
        <taxon>Bacteria</taxon>
        <taxon>Pseudomonadati</taxon>
        <taxon>Pseudomonadota</taxon>
        <taxon>Alphaproteobacteria</taxon>
        <taxon>Rhodobacterales</taxon>
        <taxon>Roseobacteraceae</taxon>
        <taxon>Thalassococcus</taxon>
    </lineage>
</organism>
<sequence length="249" mass="27398">MNVSFQLYSAREFTPWSDVYAMLAAAGYTQVEGFGGVYDDPKATRDALDQAGLKMPSGHFFPVSNFEDSLDETIATARTLGMDRVFCPAPEDNLRAGGDVDAWISLANRLEEACKKVNDAGLRFGWHNHHWEFMPLPGGALAMDLLLEHAPSIDWEADIAWIVRGNADPIAWINAHADRITTAHVKDIAADGECEDEDGWADVGHGTMDWTAIMSALKAAQVDLFVMEHDKPNDATRFAGRSIAAFRNL</sequence>
<protein>
    <submittedName>
        <fullName evidence="2">Sugar phosphate isomerase/epimerase</fullName>
    </submittedName>
</protein>
<comment type="caution">
    <text evidence="2">The sequence shown here is derived from an EMBL/GenBank/DDBJ whole genome shotgun (WGS) entry which is preliminary data.</text>
</comment>
<dbReference type="Gene3D" id="3.20.20.150">
    <property type="entry name" value="Divalent-metal-dependent TIM barrel enzymes"/>
    <property type="match status" value="1"/>
</dbReference>
<evidence type="ECO:0000259" key="1">
    <source>
        <dbReference type="Pfam" id="PF01261"/>
    </source>
</evidence>
<evidence type="ECO:0000313" key="2">
    <source>
        <dbReference type="EMBL" id="MDA7423522.1"/>
    </source>
</evidence>
<dbReference type="InterPro" id="IPR036237">
    <property type="entry name" value="Xyl_isomerase-like_sf"/>
</dbReference>
<dbReference type="Pfam" id="PF01261">
    <property type="entry name" value="AP_endonuc_2"/>
    <property type="match status" value="1"/>
</dbReference>